<name>A0A511VEY9_9BACL</name>
<keyword evidence="2" id="KW-1185">Reference proteome</keyword>
<dbReference type="RefSeq" id="WP_146811733.1">
    <property type="nucleotide sequence ID" value="NZ_BJXX01000167.1"/>
</dbReference>
<organism evidence="1 2">
    <name type="scientific">Aneurinibacillus danicus</name>
    <dbReference type="NCBI Taxonomy" id="267746"/>
    <lineage>
        <taxon>Bacteria</taxon>
        <taxon>Bacillati</taxon>
        <taxon>Bacillota</taxon>
        <taxon>Bacilli</taxon>
        <taxon>Bacillales</taxon>
        <taxon>Paenibacillaceae</taxon>
        <taxon>Aneurinibacillus group</taxon>
        <taxon>Aneurinibacillus</taxon>
    </lineage>
</organism>
<evidence type="ECO:0000313" key="2">
    <source>
        <dbReference type="Proteomes" id="UP000321157"/>
    </source>
</evidence>
<dbReference type="EMBL" id="BJXX01000167">
    <property type="protein sequence ID" value="GEN36113.1"/>
    <property type="molecule type" value="Genomic_DNA"/>
</dbReference>
<dbReference type="Proteomes" id="UP000321157">
    <property type="component" value="Unassembled WGS sequence"/>
</dbReference>
<dbReference type="AlphaFoldDB" id="A0A511VEY9"/>
<proteinExistence type="predicted"/>
<sequence length="135" mass="15371">MIILQPGFEGAVRSKLGVSQKELPDSEINTPFLVDRAEADVIRRVPEYATLTDPLDKLNLQDAVITYIAMMIAPSMVRRLKYKVKTIDVSWEKEKVDWEAFAARLRDEYEGLICELTGYDSPLVGRIDVEPRNTL</sequence>
<evidence type="ECO:0000313" key="1">
    <source>
        <dbReference type="EMBL" id="GEN36113.1"/>
    </source>
</evidence>
<dbReference type="OrthoDB" id="2680047at2"/>
<gene>
    <name evidence="1" type="ORF">ADA01nite_35730</name>
</gene>
<reference evidence="1 2" key="1">
    <citation type="submission" date="2019-07" db="EMBL/GenBank/DDBJ databases">
        <title>Whole genome shotgun sequence of Aneurinibacillus danicus NBRC 102444.</title>
        <authorList>
            <person name="Hosoyama A."/>
            <person name="Uohara A."/>
            <person name="Ohji S."/>
            <person name="Ichikawa N."/>
        </authorList>
    </citation>
    <scope>NUCLEOTIDE SEQUENCE [LARGE SCALE GENOMIC DNA]</scope>
    <source>
        <strain evidence="1 2">NBRC 102444</strain>
    </source>
</reference>
<protein>
    <submittedName>
        <fullName evidence="1">Uncharacterized protein</fullName>
    </submittedName>
</protein>
<comment type="caution">
    <text evidence="1">The sequence shown here is derived from an EMBL/GenBank/DDBJ whole genome shotgun (WGS) entry which is preliminary data.</text>
</comment>
<accession>A0A511VEY9</accession>